<sequence>MAKKSHRSAPPPSSPRTRAPPTRSRSPPLRFRSERGRSRSGRTRRDRTIHTMTDVRLPGNGPRRNEAPMSLPPLPRSTRIAAALAALALAASCMLPLAAFAAEAESEAQAPAEDDAPVLPQIVGSFDKERYEPGEQAVVTLSVANGTPITWNDVRLEAQLPAGVRLADQGGAVARDAETLAPGETLELQLAVLLDSSALKRLAPTGDDGLGGIALE</sequence>
<feature type="region of interest" description="Disordered" evidence="1">
    <location>
        <begin position="1"/>
        <end position="73"/>
    </location>
</feature>
<protein>
    <recommendedName>
        <fullName evidence="4">DUF11 domain-containing protein</fullName>
    </recommendedName>
</protein>
<comment type="caution">
    <text evidence="2">The sequence shown here is derived from an EMBL/GenBank/DDBJ whole genome shotgun (WGS) entry which is preliminary data.</text>
</comment>
<accession>A0A3N0IYN7</accession>
<evidence type="ECO:0008006" key="4">
    <source>
        <dbReference type="Google" id="ProtNLM"/>
    </source>
</evidence>
<proteinExistence type="predicted"/>
<dbReference type="EMBL" id="QICC01000019">
    <property type="protein sequence ID" value="RNM42085.1"/>
    <property type="molecule type" value="Genomic_DNA"/>
</dbReference>
<evidence type="ECO:0000313" key="2">
    <source>
        <dbReference type="EMBL" id="RNM42085.1"/>
    </source>
</evidence>
<evidence type="ECO:0000313" key="3">
    <source>
        <dbReference type="Proteomes" id="UP000270112"/>
    </source>
</evidence>
<name>A0A3N0IYN7_9ACTN</name>
<feature type="compositionally biased region" description="Basic residues" evidence="1">
    <location>
        <begin position="38"/>
        <end position="47"/>
    </location>
</feature>
<organism evidence="2 3">
    <name type="scientific">Eggerthella sinensis</name>
    <dbReference type="NCBI Taxonomy" id="242230"/>
    <lineage>
        <taxon>Bacteria</taxon>
        <taxon>Bacillati</taxon>
        <taxon>Actinomycetota</taxon>
        <taxon>Coriobacteriia</taxon>
        <taxon>Eggerthellales</taxon>
        <taxon>Eggerthellaceae</taxon>
        <taxon>Eggerthella</taxon>
    </lineage>
</organism>
<evidence type="ECO:0000256" key="1">
    <source>
        <dbReference type="SAM" id="MobiDB-lite"/>
    </source>
</evidence>
<reference evidence="3" key="1">
    <citation type="submission" date="2018-05" db="EMBL/GenBank/DDBJ databases">
        <title>Genome Sequencing of selected type strains of the family Eggerthellaceae.</title>
        <authorList>
            <person name="Danylec N."/>
            <person name="Stoll D.A."/>
            <person name="Doetsch A."/>
            <person name="Huch M."/>
        </authorList>
    </citation>
    <scope>NUCLEOTIDE SEQUENCE [LARGE SCALE GENOMIC DNA]</scope>
    <source>
        <strain evidence="3">DSM 16107</strain>
    </source>
</reference>
<feature type="compositionally biased region" description="Low complexity" evidence="1">
    <location>
        <begin position="15"/>
        <end position="30"/>
    </location>
</feature>
<dbReference type="AlphaFoldDB" id="A0A3N0IYN7"/>
<dbReference type="Proteomes" id="UP000270112">
    <property type="component" value="Unassembled WGS sequence"/>
</dbReference>
<gene>
    <name evidence="2" type="ORF">DMP09_06350</name>
</gene>